<protein>
    <submittedName>
        <fullName evidence="2">Nucleotidyltransferase domain-containing protein</fullName>
    </submittedName>
</protein>
<reference evidence="3" key="1">
    <citation type="submission" date="2016-11" db="EMBL/GenBank/DDBJ databases">
        <authorList>
            <person name="Varghese N."/>
            <person name="Submissions S."/>
        </authorList>
    </citation>
    <scope>NUCLEOTIDE SEQUENCE [LARGE SCALE GENOMIC DNA]</scope>
    <source>
        <strain evidence="3">DSM 18802</strain>
    </source>
</reference>
<dbReference type="STRING" id="447595.SAMN05660826_00961"/>
<dbReference type="GO" id="GO:0016740">
    <property type="term" value="F:transferase activity"/>
    <property type="evidence" value="ECO:0007669"/>
    <property type="project" value="UniProtKB-KW"/>
</dbReference>
<dbReference type="PANTHER" id="PTHR43852:SF3">
    <property type="entry name" value="NUCLEOTIDYLTRANSFERASE"/>
    <property type="match status" value="1"/>
</dbReference>
<dbReference type="CDD" id="cd05403">
    <property type="entry name" value="NT_KNTase_like"/>
    <property type="match status" value="1"/>
</dbReference>
<dbReference type="PANTHER" id="PTHR43852">
    <property type="entry name" value="NUCLEOTIDYLTRANSFERASE"/>
    <property type="match status" value="1"/>
</dbReference>
<dbReference type="AlphaFoldDB" id="A0A1M7IM04"/>
<dbReference type="Pfam" id="PF18765">
    <property type="entry name" value="Polbeta"/>
    <property type="match status" value="1"/>
</dbReference>
<dbReference type="Proteomes" id="UP000184375">
    <property type="component" value="Unassembled WGS sequence"/>
</dbReference>
<dbReference type="OrthoDB" id="1808348at2"/>
<feature type="domain" description="Polymerase beta nucleotidyltransferase" evidence="1">
    <location>
        <begin position="18"/>
        <end position="110"/>
    </location>
</feature>
<evidence type="ECO:0000313" key="2">
    <source>
        <dbReference type="EMBL" id="SHM41846.1"/>
    </source>
</evidence>
<sequence>MPRELIEIDREKLKAYVTEKLYRFDEIAGVYLFGSAVDKMRPESDIDLGIITIPGAASSEKELELFLERLHLALRNFEGHPFDLVSVAHANVILAFEILRHGIPIFIKDDDVVSDLIEKVSRKYADVYPRYKKALELIVGVNGDEECKKSDHAH</sequence>
<accession>A0A1M7IM04</accession>
<gene>
    <name evidence="2" type="ORF">SAMN05660826_00961</name>
</gene>
<dbReference type="EMBL" id="FRCR01000005">
    <property type="protein sequence ID" value="SHM41846.1"/>
    <property type="molecule type" value="Genomic_DNA"/>
</dbReference>
<organism evidence="2 3">
    <name type="scientific">Caldanaerovirga acetigignens</name>
    <dbReference type="NCBI Taxonomy" id="447595"/>
    <lineage>
        <taxon>Bacteria</taxon>
        <taxon>Bacillati</taxon>
        <taxon>Bacillota</taxon>
        <taxon>Clostridia</taxon>
        <taxon>Thermosediminibacterales</taxon>
        <taxon>Thermosediminibacteraceae</taxon>
        <taxon>Caldanaerovirga</taxon>
    </lineage>
</organism>
<name>A0A1M7IM04_9FIRM</name>
<evidence type="ECO:0000259" key="1">
    <source>
        <dbReference type="Pfam" id="PF18765"/>
    </source>
</evidence>
<dbReference type="SUPFAM" id="SSF81301">
    <property type="entry name" value="Nucleotidyltransferase"/>
    <property type="match status" value="1"/>
</dbReference>
<dbReference type="RefSeq" id="WP_073255505.1">
    <property type="nucleotide sequence ID" value="NZ_FRCR01000005.1"/>
</dbReference>
<proteinExistence type="predicted"/>
<dbReference type="InterPro" id="IPR043519">
    <property type="entry name" value="NT_sf"/>
</dbReference>
<dbReference type="InterPro" id="IPR052930">
    <property type="entry name" value="TA_antitoxin_MntA"/>
</dbReference>
<keyword evidence="2" id="KW-0808">Transferase</keyword>
<keyword evidence="3" id="KW-1185">Reference proteome</keyword>
<dbReference type="InterPro" id="IPR041633">
    <property type="entry name" value="Polbeta"/>
</dbReference>
<dbReference type="Gene3D" id="3.30.460.10">
    <property type="entry name" value="Beta Polymerase, domain 2"/>
    <property type="match status" value="1"/>
</dbReference>
<evidence type="ECO:0000313" key="3">
    <source>
        <dbReference type="Proteomes" id="UP000184375"/>
    </source>
</evidence>